<evidence type="ECO:0000313" key="11">
    <source>
        <dbReference type="Proteomes" id="UP000799640"/>
    </source>
</evidence>
<dbReference type="InterPro" id="IPR051898">
    <property type="entry name" value="Ribosome_Assembly_3"/>
</dbReference>
<comment type="subcellular location">
    <subcellularLocation>
        <location evidence="2">Nucleus</location>
        <location evidence="2">Nucleolus</location>
    </subcellularLocation>
</comment>
<dbReference type="InterPro" id="IPR028217">
    <property type="entry name" value="Rsa3_C"/>
</dbReference>
<evidence type="ECO:0000256" key="8">
    <source>
        <dbReference type="SAM" id="MobiDB-lite"/>
    </source>
</evidence>
<name>A0A6G1HVX4_9PEZI</name>
<sequence length="157" mass="17735">MAAQGRSREADQKRSRRKRKSRTTDFSDDSSSSSDSDSGPQNQVEAKEDEAALPNVQREPKIAKKNKKAKPESKPVEDEYEDEEEIDPLVKQQKMPAVEGFSSFYLRQITSELDEDLDKIRSAADFKDSSLPLLIHALGQGESLFSEEEKRRIMGLS</sequence>
<organism evidence="10 11">
    <name type="scientific">Trichodelitschia bisporula</name>
    <dbReference type="NCBI Taxonomy" id="703511"/>
    <lineage>
        <taxon>Eukaryota</taxon>
        <taxon>Fungi</taxon>
        <taxon>Dikarya</taxon>
        <taxon>Ascomycota</taxon>
        <taxon>Pezizomycotina</taxon>
        <taxon>Dothideomycetes</taxon>
        <taxon>Dothideomycetes incertae sedis</taxon>
        <taxon>Phaeotrichales</taxon>
        <taxon>Phaeotrichaceae</taxon>
        <taxon>Trichodelitschia</taxon>
    </lineage>
</organism>
<dbReference type="OrthoDB" id="69550at2759"/>
<reference evidence="10" key="1">
    <citation type="journal article" date="2020" name="Stud. Mycol.">
        <title>101 Dothideomycetes genomes: a test case for predicting lifestyles and emergence of pathogens.</title>
        <authorList>
            <person name="Haridas S."/>
            <person name="Albert R."/>
            <person name="Binder M."/>
            <person name="Bloem J."/>
            <person name="Labutti K."/>
            <person name="Salamov A."/>
            <person name="Andreopoulos B."/>
            <person name="Baker S."/>
            <person name="Barry K."/>
            <person name="Bills G."/>
            <person name="Bluhm B."/>
            <person name="Cannon C."/>
            <person name="Castanera R."/>
            <person name="Culley D."/>
            <person name="Daum C."/>
            <person name="Ezra D."/>
            <person name="Gonzalez J."/>
            <person name="Henrissat B."/>
            <person name="Kuo A."/>
            <person name="Liang C."/>
            <person name="Lipzen A."/>
            <person name="Lutzoni F."/>
            <person name="Magnuson J."/>
            <person name="Mondo S."/>
            <person name="Nolan M."/>
            <person name="Ohm R."/>
            <person name="Pangilinan J."/>
            <person name="Park H.-J."/>
            <person name="Ramirez L."/>
            <person name="Alfaro M."/>
            <person name="Sun H."/>
            <person name="Tritt A."/>
            <person name="Yoshinaga Y."/>
            <person name="Zwiers L.-H."/>
            <person name="Turgeon B."/>
            <person name="Goodwin S."/>
            <person name="Spatafora J."/>
            <person name="Crous P."/>
            <person name="Grigoriev I."/>
        </authorList>
    </citation>
    <scope>NUCLEOTIDE SEQUENCE</scope>
    <source>
        <strain evidence="10">CBS 262.69</strain>
    </source>
</reference>
<evidence type="ECO:0000256" key="5">
    <source>
        <dbReference type="ARBA" id="ARBA00022517"/>
    </source>
</evidence>
<dbReference type="GO" id="GO:0030687">
    <property type="term" value="C:preribosome, large subunit precursor"/>
    <property type="evidence" value="ECO:0007669"/>
    <property type="project" value="TreeGrafter"/>
</dbReference>
<dbReference type="GO" id="GO:0000027">
    <property type="term" value="P:ribosomal large subunit assembly"/>
    <property type="evidence" value="ECO:0007669"/>
    <property type="project" value="TreeGrafter"/>
</dbReference>
<proteinExistence type="inferred from homology"/>
<dbReference type="GO" id="GO:0005730">
    <property type="term" value="C:nucleolus"/>
    <property type="evidence" value="ECO:0007669"/>
    <property type="project" value="UniProtKB-SubCell"/>
</dbReference>
<evidence type="ECO:0000256" key="1">
    <source>
        <dbReference type="ARBA" id="ARBA00003035"/>
    </source>
</evidence>
<dbReference type="PANTHER" id="PTHR28127:SF1">
    <property type="entry name" value="RIBOSOME ASSEMBLY PROTEIN 3"/>
    <property type="match status" value="1"/>
</dbReference>
<evidence type="ECO:0000313" key="10">
    <source>
        <dbReference type="EMBL" id="KAF2399885.1"/>
    </source>
</evidence>
<protein>
    <recommendedName>
        <fullName evidence="4">Ribosome assembly protein 3</fullName>
    </recommendedName>
</protein>
<dbReference type="PANTHER" id="PTHR28127">
    <property type="entry name" value="RIBOSOME ASSEMBLY PROTEIN 3"/>
    <property type="match status" value="1"/>
</dbReference>
<evidence type="ECO:0000256" key="7">
    <source>
        <dbReference type="ARBA" id="ARBA00023274"/>
    </source>
</evidence>
<evidence type="ECO:0000256" key="4">
    <source>
        <dbReference type="ARBA" id="ARBA00015339"/>
    </source>
</evidence>
<evidence type="ECO:0000256" key="3">
    <source>
        <dbReference type="ARBA" id="ARBA00006256"/>
    </source>
</evidence>
<feature type="compositionally biased region" description="Basic and acidic residues" evidence="8">
    <location>
        <begin position="1"/>
        <end position="13"/>
    </location>
</feature>
<feature type="domain" description="Ribosome-assembly protein 3 C-terminal" evidence="9">
    <location>
        <begin position="101"/>
        <end position="146"/>
    </location>
</feature>
<keyword evidence="6" id="KW-0539">Nucleus</keyword>
<evidence type="ECO:0000256" key="6">
    <source>
        <dbReference type="ARBA" id="ARBA00023242"/>
    </source>
</evidence>
<comment type="function">
    <text evidence="1">Required for efficient biogenesis of the 60S ribosomal subunit.</text>
</comment>
<feature type="region of interest" description="Disordered" evidence="8">
    <location>
        <begin position="1"/>
        <end position="88"/>
    </location>
</feature>
<gene>
    <name evidence="10" type="ORF">EJ06DRAFT_530671</name>
</gene>
<accession>A0A6G1HVX4</accession>
<dbReference type="AlphaFoldDB" id="A0A6G1HVX4"/>
<keyword evidence="11" id="KW-1185">Reference proteome</keyword>
<keyword evidence="7" id="KW-0687">Ribonucleoprotein</keyword>
<dbReference type="EMBL" id="ML996696">
    <property type="protein sequence ID" value="KAF2399885.1"/>
    <property type="molecule type" value="Genomic_DNA"/>
</dbReference>
<feature type="compositionally biased region" description="Low complexity" evidence="8">
    <location>
        <begin position="29"/>
        <end position="38"/>
    </location>
</feature>
<dbReference type="Pfam" id="PF14615">
    <property type="entry name" value="Rsa3"/>
    <property type="match status" value="1"/>
</dbReference>
<evidence type="ECO:0000259" key="9">
    <source>
        <dbReference type="Pfam" id="PF14615"/>
    </source>
</evidence>
<evidence type="ECO:0000256" key="2">
    <source>
        <dbReference type="ARBA" id="ARBA00004604"/>
    </source>
</evidence>
<feature type="compositionally biased region" description="Acidic residues" evidence="8">
    <location>
        <begin position="78"/>
        <end position="87"/>
    </location>
</feature>
<comment type="similarity">
    <text evidence="3">Belongs to the RSA3 family.</text>
</comment>
<dbReference type="Proteomes" id="UP000799640">
    <property type="component" value="Unassembled WGS sequence"/>
</dbReference>
<keyword evidence="5" id="KW-0690">Ribosome biogenesis</keyword>